<organism evidence="7 8">
    <name type="scientific">Ignavibacterium album (strain DSM 19864 / JCM 16511 / NBRC 101810 / Mat9-16)</name>
    <dbReference type="NCBI Taxonomy" id="945713"/>
    <lineage>
        <taxon>Bacteria</taxon>
        <taxon>Pseudomonadati</taxon>
        <taxon>Ignavibacteriota</taxon>
        <taxon>Ignavibacteria</taxon>
        <taxon>Ignavibacteriales</taxon>
        <taxon>Ignavibacteriaceae</taxon>
        <taxon>Ignavibacterium</taxon>
    </lineage>
</organism>
<dbReference type="Proteomes" id="UP000007394">
    <property type="component" value="Chromosome"/>
</dbReference>
<dbReference type="EMBL" id="CP003418">
    <property type="protein sequence ID" value="AFH48500.1"/>
    <property type="molecule type" value="Genomic_DNA"/>
</dbReference>
<dbReference type="AlphaFoldDB" id="I0AHP3"/>
<feature type="transmembrane region" description="Helical" evidence="6">
    <location>
        <begin position="14"/>
        <end position="32"/>
    </location>
</feature>
<dbReference type="KEGG" id="ial:IALB_0788"/>
<evidence type="ECO:0000256" key="2">
    <source>
        <dbReference type="ARBA" id="ARBA00022475"/>
    </source>
</evidence>
<evidence type="ECO:0000256" key="5">
    <source>
        <dbReference type="ARBA" id="ARBA00023136"/>
    </source>
</evidence>
<dbReference type="InterPro" id="IPR005495">
    <property type="entry name" value="LptG/LptF_permease"/>
</dbReference>
<keyword evidence="8" id="KW-1185">Reference proteome</keyword>
<name>I0AHP3_IGNAJ</name>
<feature type="transmembrane region" description="Helical" evidence="6">
    <location>
        <begin position="52"/>
        <end position="77"/>
    </location>
</feature>
<dbReference type="GO" id="GO:0043190">
    <property type="term" value="C:ATP-binding cassette (ABC) transporter complex"/>
    <property type="evidence" value="ECO:0007669"/>
    <property type="project" value="TreeGrafter"/>
</dbReference>
<dbReference type="HOGENOM" id="CLU_028799_6_0_10"/>
<protein>
    <submittedName>
        <fullName evidence="7">Putative permease</fullName>
    </submittedName>
</protein>
<evidence type="ECO:0000256" key="1">
    <source>
        <dbReference type="ARBA" id="ARBA00004651"/>
    </source>
</evidence>
<feature type="transmembrane region" description="Helical" evidence="6">
    <location>
        <begin position="306"/>
        <end position="327"/>
    </location>
</feature>
<dbReference type="Pfam" id="PF03739">
    <property type="entry name" value="LptF_LptG"/>
    <property type="match status" value="1"/>
</dbReference>
<dbReference type="eggNOG" id="COG0795">
    <property type="taxonomic scope" value="Bacteria"/>
</dbReference>
<dbReference type="PANTHER" id="PTHR33529">
    <property type="entry name" value="SLR0882 PROTEIN-RELATED"/>
    <property type="match status" value="1"/>
</dbReference>
<proteinExistence type="predicted"/>
<evidence type="ECO:0000256" key="4">
    <source>
        <dbReference type="ARBA" id="ARBA00022989"/>
    </source>
</evidence>
<evidence type="ECO:0000256" key="3">
    <source>
        <dbReference type="ARBA" id="ARBA00022692"/>
    </source>
</evidence>
<accession>I0AHP3</accession>
<dbReference type="OrthoDB" id="9807977at2"/>
<comment type="subcellular location">
    <subcellularLocation>
        <location evidence="1">Cell membrane</location>
        <topology evidence="1">Multi-pass membrane protein</topology>
    </subcellularLocation>
</comment>
<keyword evidence="5 6" id="KW-0472">Membrane</keyword>
<feature type="transmembrane region" description="Helical" evidence="6">
    <location>
        <begin position="98"/>
        <end position="119"/>
    </location>
</feature>
<dbReference type="GO" id="GO:0015920">
    <property type="term" value="P:lipopolysaccharide transport"/>
    <property type="evidence" value="ECO:0007669"/>
    <property type="project" value="TreeGrafter"/>
</dbReference>
<keyword evidence="3 6" id="KW-0812">Transmembrane</keyword>
<evidence type="ECO:0000313" key="8">
    <source>
        <dbReference type="Proteomes" id="UP000007394"/>
    </source>
</evidence>
<evidence type="ECO:0000256" key="6">
    <source>
        <dbReference type="SAM" id="Phobius"/>
    </source>
</evidence>
<gene>
    <name evidence="7" type="ordered locus">IALB_0788</name>
</gene>
<dbReference type="RefSeq" id="WP_014559656.1">
    <property type="nucleotide sequence ID" value="NC_017464.1"/>
</dbReference>
<sequence length="362" mass="41335">MKIKILDRYLIKQFLQTILFGLLAFTLIFVVIDAMENLDDFIDQSVPTLKILHYYFVFSPEIIRLMTPVAVLFAALFTAGKAANLSELTAIKASGVSLFRFMLPFLVTTFFISLFSVYFGGYLVPMANKTKINIEQVYLKKNLSFAESNIYFQDSKTRIISISYFDSERNRANRVSIQDFSSEDLTRMSRRIDAVFIQFDSTKKTWIADNGVERIFYPDKQEARYFNQLEIKDLNFLPEDLTTKQRKTSEMNLAELKELINSQLRAGNDPTSTLIEYHSRFAFAATNLIVVLFGLPISANKRKGGLAVQVGINILVTFIYLVFMKISQAFGKNGALDPVITAWFANFIFLAAAVYNLLRARL</sequence>
<feature type="transmembrane region" description="Helical" evidence="6">
    <location>
        <begin position="339"/>
        <end position="358"/>
    </location>
</feature>
<dbReference type="STRING" id="945713.IALB_0788"/>
<reference evidence="7 8" key="1">
    <citation type="journal article" date="2012" name="Front. Microbiol.">
        <title>Complete genome of Ignavibacterium album, a metabolically versatile, flagellated, facultative anaerobe from the phylum Chlorobi.</title>
        <authorList>
            <person name="Liu Z."/>
            <person name="Frigaard N.-U."/>
            <person name="Vogl K."/>
            <person name="Iino T."/>
            <person name="Ohkuma M."/>
            <person name="Overmann J."/>
            <person name="Bryant D.A."/>
        </authorList>
    </citation>
    <scope>NUCLEOTIDE SEQUENCE [LARGE SCALE GENOMIC DNA]</scope>
    <source>
        <strain evidence="8">DSM 19864 / JCM 16511 / NBRC 101810 / Mat9-16</strain>
    </source>
</reference>
<feature type="transmembrane region" description="Helical" evidence="6">
    <location>
        <begin position="281"/>
        <end position="299"/>
    </location>
</feature>
<keyword evidence="4 6" id="KW-1133">Transmembrane helix</keyword>
<keyword evidence="2" id="KW-1003">Cell membrane</keyword>
<dbReference type="PANTHER" id="PTHR33529:SF6">
    <property type="entry name" value="YJGP_YJGQ FAMILY PERMEASE"/>
    <property type="match status" value="1"/>
</dbReference>
<evidence type="ECO:0000313" key="7">
    <source>
        <dbReference type="EMBL" id="AFH48500.1"/>
    </source>
</evidence>